<dbReference type="InterPro" id="IPR005229">
    <property type="entry name" value="YicC/YloC-like"/>
</dbReference>
<comment type="cofactor">
    <cofactor evidence="1">
        <name>a divalent metal cation</name>
        <dbReference type="ChEBI" id="CHEBI:60240"/>
    </cofactor>
</comment>
<keyword evidence="9" id="KW-1185">Reference proteome</keyword>
<evidence type="ECO:0000256" key="3">
    <source>
        <dbReference type="ARBA" id="ARBA00022759"/>
    </source>
</evidence>
<dbReference type="GO" id="GO:0004521">
    <property type="term" value="F:RNA endonuclease activity"/>
    <property type="evidence" value="ECO:0007669"/>
    <property type="project" value="InterPro"/>
</dbReference>
<dbReference type="InterPro" id="IPR013527">
    <property type="entry name" value="YicC-like_N"/>
</dbReference>
<feature type="domain" description="Endoribonuclease YicC-like C-terminal" evidence="7">
    <location>
        <begin position="180"/>
        <end position="296"/>
    </location>
</feature>
<dbReference type="EMBL" id="CP014167">
    <property type="protein sequence ID" value="ANS75002.1"/>
    <property type="molecule type" value="Genomic_DNA"/>
</dbReference>
<protein>
    <submittedName>
        <fullName evidence="8">Stress-induced protein</fullName>
    </submittedName>
</protein>
<sequence>MSFSMTGFGQSVLRFGGYVIQCEVKSVNHRYCEIVFRMPREWTCYEDGLRRLVQSRVKRGRIDVFISKEREDEGSGAQKLNLSAARDFVQSAKELMEAFGLEGMPTAAQLLTMPGVMMPAEQAEAHDAGSQEEWEAVLRQVLGQALDGLSAMRLKEGNHLAEDLLQRFGHLGALHAELVKLAPHVVEEYRVRLRNRLAELLDGSFDEQRFNMEVAVFADKSNIDEELTRLSSHLAQCQGLLSGSEPAGRKLDFLIQEMNREVNTIGSKANHLAIVNLVVEMKAELEKIREQAANLE</sequence>
<evidence type="ECO:0000256" key="4">
    <source>
        <dbReference type="ARBA" id="ARBA00022801"/>
    </source>
</evidence>
<dbReference type="Proteomes" id="UP000092573">
    <property type="component" value="Chromosome"/>
</dbReference>
<dbReference type="RefSeq" id="WP_068696218.1">
    <property type="nucleotide sequence ID" value="NZ_CP014167.1"/>
</dbReference>
<dbReference type="KEGG" id="pyg:AWM70_10635"/>
<evidence type="ECO:0000256" key="5">
    <source>
        <dbReference type="ARBA" id="ARBA00035648"/>
    </source>
</evidence>
<accession>A0A1B1N0Q2</accession>
<dbReference type="Pfam" id="PF03755">
    <property type="entry name" value="YicC-like_N"/>
    <property type="match status" value="1"/>
</dbReference>
<dbReference type="STRING" id="1462996.AWM70_10635"/>
<reference evidence="8 9" key="1">
    <citation type="submission" date="2016-01" db="EMBL/GenBank/DDBJ databases">
        <title>Complete Genome Sequence of Paenibacillus yonginensis DCY84, a novel Plant Growth-Promoting Bacteria with Elicitation of Induced Systemic Resistance.</title>
        <authorList>
            <person name="Kim Y.J."/>
            <person name="Yang D.C."/>
            <person name="Sukweenadhi J."/>
        </authorList>
    </citation>
    <scope>NUCLEOTIDE SEQUENCE [LARGE SCALE GENOMIC DNA]</scope>
    <source>
        <strain evidence="8 9">DCY84</strain>
    </source>
</reference>
<keyword evidence="2" id="KW-0540">Nuclease</keyword>
<keyword evidence="4" id="KW-0378">Hydrolase</keyword>
<comment type="similarity">
    <text evidence="5">Belongs to the YicC/YloC family.</text>
</comment>
<evidence type="ECO:0000313" key="8">
    <source>
        <dbReference type="EMBL" id="ANS75002.1"/>
    </source>
</evidence>
<organism evidence="8 9">
    <name type="scientific">Paenibacillus yonginensis</name>
    <dbReference type="NCBI Taxonomy" id="1462996"/>
    <lineage>
        <taxon>Bacteria</taxon>
        <taxon>Bacillati</taxon>
        <taxon>Bacillota</taxon>
        <taxon>Bacilli</taxon>
        <taxon>Bacillales</taxon>
        <taxon>Paenibacillaceae</taxon>
        <taxon>Paenibacillus</taxon>
    </lineage>
</organism>
<dbReference type="GO" id="GO:0016787">
    <property type="term" value="F:hydrolase activity"/>
    <property type="evidence" value="ECO:0007669"/>
    <property type="project" value="UniProtKB-KW"/>
</dbReference>
<dbReference type="Pfam" id="PF08340">
    <property type="entry name" value="YicC-like_C"/>
    <property type="match status" value="1"/>
</dbReference>
<dbReference type="AlphaFoldDB" id="A0A1B1N0Q2"/>
<dbReference type="OrthoDB" id="9771229at2"/>
<evidence type="ECO:0000259" key="7">
    <source>
        <dbReference type="Pfam" id="PF08340"/>
    </source>
</evidence>
<name>A0A1B1N0Q2_9BACL</name>
<gene>
    <name evidence="8" type="ORF">AWM70_10635</name>
</gene>
<evidence type="ECO:0000313" key="9">
    <source>
        <dbReference type="Proteomes" id="UP000092573"/>
    </source>
</evidence>
<feature type="domain" description="Endoribonuclease YicC-like N-terminal" evidence="6">
    <location>
        <begin position="4"/>
        <end position="161"/>
    </location>
</feature>
<dbReference type="PANTHER" id="PTHR30636">
    <property type="entry name" value="UPF0701 PROTEIN YICC"/>
    <property type="match status" value="1"/>
</dbReference>
<dbReference type="PANTHER" id="PTHR30636:SF3">
    <property type="entry name" value="UPF0701 PROTEIN YICC"/>
    <property type="match status" value="1"/>
</dbReference>
<evidence type="ECO:0000256" key="2">
    <source>
        <dbReference type="ARBA" id="ARBA00022722"/>
    </source>
</evidence>
<evidence type="ECO:0000256" key="1">
    <source>
        <dbReference type="ARBA" id="ARBA00001968"/>
    </source>
</evidence>
<dbReference type="NCBIfam" id="TIGR00255">
    <property type="entry name" value="YicC/YloC family endoribonuclease"/>
    <property type="match status" value="1"/>
</dbReference>
<dbReference type="InterPro" id="IPR013551">
    <property type="entry name" value="YicC-like_C"/>
</dbReference>
<keyword evidence="3" id="KW-0255">Endonuclease</keyword>
<proteinExistence type="inferred from homology"/>
<evidence type="ECO:0000259" key="6">
    <source>
        <dbReference type="Pfam" id="PF03755"/>
    </source>
</evidence>